<accession>A0A8C3H786</accession>
<dbReference type="AlphaFoldDB" id="A0A8C3H786"/>
<evidence type="ECO:0000313" key="1">
    <source>
        <dbReference type="Ensembl" id="ENSCPBP00000005841.1"/>
    </source>
</evidence>
<reference evidence="1" key="1">
    <citation type="submission" date="2025-08" db="UniProtKB">
        <authorList>
            <consortium name="Ensembl"/>
        </authorList>
    </citation>
    <scope>IDENTIFICATION</scope>
</reference>
<gene>
    <name evidence="1" type="primary">FBXO46</name>
</gene>
<dbReference type="GeneTree" id="ENSGT00530000064222"/>
<organism evidence="1 2">
    <name type="scientific">Chrysemys picta bellii</name>
    <name type="common">Western painted turtle</name>
    <name type="synonym">Emys bellii</name>
    <dbReference type="NCBI Taxonomy" id="8478"/>
    <lineage>
        <taxon>Eukaryota</taxon>
        <taxon>Metazoa</taxon>
        <taxon>Chordata</taxon>
        <taxon>Craniata</taxon>
        <taxon>Vertebrata</taxon>
        <taxon>Euteleostomi</taxon>
        <taxon>Archelosauria</taxon>
        <taxon>Testudinata</taxon>
        <taxon>Testudines</taxon>
        <taxon>Cryptodira</taxon>
        <taxon>Durocryptodira</taxon>
        <taxon>Testudinoidea</taxon>
        <taxon>Emydidae</taxon>
        <taxon>Chrysemys</taxon>
    </lineage>
</organism>
<proteinExistence type="predicted"/>
<keyword evidence="2" id="KW-1185">Reference proteome</keyword>
<dbReference type="Ensembl" id="ENSCPBT00000007095.1">
    <property type="protein sequence ID" value="ENSCPBP00000005841.1"/>
    <property type="gene ID" value="ENSCPBG00000004665.1"/>
</dbReference>
<reference evidence="1" key="2">
    <citation type="submission" date="2025-09" db="UniProtKB">
        <authorList>
            <consortium name="Ensembl"/>
        </authorList>
    </citation>
    <scope>IDENTIFICATION</scope>
</reference>
<evidence type="ECO:0000313" key="2">
    <source>
        <dbReference type="Proteomes" id="UP000694380"/>
    </source>
</evidence>
<sequence length="171" mass="17720">TTCLTDAPTGCAAGARTRTRPAAGWGCTITTGCCGRTGGEVGRTGAGAGAHEVLCLQPFPKEIDSPTCKIIQDRGQIASSPCYYSRQPRPPALGRGSLLSADPCVQPLSSAAPTCLVSTGTSSVDSPEISFSSPRCWSSAPLRPALPCCQRARGSDRREHVIGARLCCLKL</sequence>
<name>A0A8C3H786_CHRPI</name>
<protein>
    <submittedName>
        <fullName evidence="1">F-box protein 46</fullName>
    </submittedName>
</protein>
<dbReference type="Proteomes" id="UP000694380">
    <property type="component" value="Unplaced"/>
</dbReference>